<dbReference type="AlphaFoldDB" id="G7YLI8"/>
<evidence type="ECO:0000313" key="1">
    <source>
        <dbReference type="EMBL" id="GAA53819.1"/>
    </source>
</evidence>
<reference key="2">
    <citation type="submission" date="2011-10" db="EMBL/GenBank/DDBJ databases">
        <title>The genome and transcriptome sequence of Clonorchis sinensis provide insights into the carcinogenic liver fluke.</title>
        <authorList>
            <person name="Wang X."/>
            <person name="Huang Y."/>
            <person name="Chen W."/>
            <person name="Liu H."/>
            <person name="Guo L."/>
            <person name="Chen Y."/>
            <person name="Luo F."/>
            <person name="Zhou W."/>
            <person name="Sun J."/>
            <person name="Mao Q."/>
            <person name="Liang P."/>
            <person name="Zhou C."/>
            <person name="Tian Y."/>
            <person name="Men J."/>
            <person name="Lv X."/>
            <person name="Huang L."/>
            <person name="Zhou J."/>
            <person name="Hu Y."/>
            <person name="Li R."/>
            <person name="Zhang F."/>
            <person name="Lei H."/>
            <person name="Li X."/>
            <person name="Hu X."/>
            <person name="Liang C."/>
            <person name="Xu J."/>
            <person name="Wu Z."/>
            <person name="Yu X."/>
        </authorList>
    </citation>
    <scope>NUCLEOTIDE SEQUENCE</scope>
    <source>
        <strain>Henan</strain>
    </source>
</reference>
<accession>G7YLI8</accession>
<dbReference type="EMBL" id="DF143602">
    <property type="protein sequence ID" value="GAA53819.1"/>
    <property type="molecule type" value="Genomic_DNA"/>
</dbReference>
<organism evidence="1 2">
    <name type="scientific">Clonorchis sinensis</name>
    <name type="common">Chinese liver fluke</name>
    <dbReference type="NCBI Taxonomy" id="79923"/>
    <lineage>
        <taxon>Eukaryota</taxon>
        <taxon>Metazoa</taxon>
        <taxon>Spiralia</taxon>
        <taxon>Lophotrochozoa</taxon>
        <taxon>Platyhelminthes</taxon>
        <taxon>Trematoda</taxon>
        <taxon>Digenea</taxon>
        <taxon>Opisthorchiida</taxon>
        <taxon>Opisthorchiata</taxon>
        <taxon>Opisthorchiidae</taxon>
        <taxon>Clonorchis</taxon>
    </lineage>
</organism>
<proteinExistence type="predicted"/>
<evidence type="ECO:0000313" key="2">
    <source>
        <dbReference type="Proteomes" id="UP000008909"/>
    </source>
</evidence>
<sequence length="226" mass="25321">MAATAWRDLSVKLKDDIVDKLAPKCLLRPRLTFRLVPARTPLINQYGYSVYTCFRYSEVTFPPCINLSSQSYIAQVNFPFVGNDLPNTEEATAITSGRFAQAARTVCQQTEVDGATLDYKLHEAFDCASAADFTSIFVYYIGSLVSAKPINNTAAIAMITSYAHPPDMASRTKDETLFTDVWNTQMIEAFDQAFRVGFNLVVQRQRKIVSDIKICNLDLKIFPAFP</sequence>
<dbReference type="Proteomes" id="UP000008909">
    <property type="component" value="Unassembled WGS sequence"/>
</dbReference>
<reference evidence="1" key="1">
    <citation type="journal article" date="2011" name="Genome Biol.">
        <title>The draft genome of the carcinogenic human liver fluke Clonorchis sinensis.</title>
        <authorList>
            <person name="Wang X."/>
            <person name="Chen W."/>
            <person name="Huang Y."/>
            <person name="Sun J."/>
            <person name="Men J."/>
            <person name="Liu H."/>
            <person name="Luo F."/>
            <person name="Guo L."/>
            <person name="Lv X."/>
            <person name="Deng C."/>
            <person name="Zhou C."/>
            <person name="Fan Y."/>
            <person name="Li X."/>
            <person name="Huang L."/>
            <person name="Hu Y."/>
            <person name="Liang C."/>
            <person name="Hu X."/>
            <person name="Xu J."/>
            <person name="Yu X."/>
        </authorList>
    </citation>
    <scope>NUCLEOTIDE SEQUENCE [LARGE SCALE GENOMIC DNA]</scope>
    <source>
        <strain evidence="1">Henan</strain>
    </source>
</reference>
<keyword evidence="2" id="KW-1185">Reference proteome</keyword>
<protein>
    <submittedName>
        <fullName evidence="1">Uncharacterized protein</fullName>
    </submittedName>
</protein>
<name>G7YLI8_CLOSI</name>
<gene>
    <name evidence="1" type="ORF">CLF_111230</name>
</gene>